<gene>
    <name evidence="1" type="ORF">FSB_LOCUS8054</name>
</gene>
<dbReference type="EMBL" id="OIVN01000435">
    <property type="protein sequence ID" value="SPC80172.1"/>
    <property type="molecule type" value="Genomic_DNA"/>
</dbReference>
<accession>A0A2N9EZ99</accession>
<evidence type="ECO:0000313" key="1">
    <source>
        <dbReference type="EMBL" id="SPC80172.1"/>
    </source>
</evidence>
<name>A0A2N9EZ99_FAGSY</name>
<sequence>MNWGYLGFVGFKNLEIVQLGSRLWGISRRFKKIFRNSGGGGGGGLGETPGGAVEVVADEEGGGGLGSGRHQFGQWVLLENVVVF</sequence>
<proteinExistence type="predicted"/>
<dbReference type="AlphaFoldDB" id="A0A2N9EZ99"/>
<organism evidence="1">
    <name type="scientific">Fagus sylvatica</name>
    <name type="common">Beechnut</name>
    <dbReference type="NCBI Taxonomy" id="28930"/>
    <lineage>
        <taxon>Eukaryota</taxon>
        <taxon>Viridiplantae</taxon>
        <taxon>Streptophyta</taxon>
        <taxon>Embryophyta</taxon>
        <taxon>Tracheophyta</taxon>
        <taxon>Spermatophyta</taxon>
        <taxon>Magnoliopsida</taxon>
        <taxon>eudicotyledons</taxon>
        <taxon>Gunneridae</taxon>
        <taxon>Pentapetalae</taxon>
        <taxon>rosids</taxon>
        <taxon>fabids</taxon>
        <taxon>Fagales</taxon>
        <taxon>Fagaceae</taxon>
        <taxon>Fagus</taxon>
    </lineage>
</organism>
<protein>
    <submittedName>
        <fullName evidence="1">Uncharacterized protein</fullName>
    </submittedName>
</protein>
<reference evidence="1" key="1">
    <citation type="submission" date="2018-02" db="EMBL/GenBank/DDBJ databases">
        <authorList>
            <person name="Cohen D.B."/>
            <person name="Kent A.D."/>
        </authorList>
    </citation>
    <scope>NUCLEOTIDE SEQUENCE</scope>
</reference>